<organism evidence="1">
    <name type="scientific">Anguilla anguilla</name>
    <name type="common">European freshwater eel</name>
    <name type="synonym">Muraena anguilla</name>
    <dbReference type="NCBI Taxonomy" id="7936"/>
    <lineage>
        <taxon>Eukaryota</taxon>
        <taxon>Metazoa</taxon>
        <taxon>Chordata</taxon>
        <taxon>Craniata</taxon>
        <taxon>Vertebrata</taxon>
        <taxon>Euteleostomi</taxon>
        <taxon>Actinopterygii</taxon>
        <taxon>Neopterygii</taxon>
        <taxon>Teleostei</taxon>
        <taxon>Anguilliformes</taxon>
        <taxon>Anguillidae</taxon>
        <taxon>Anguilla</taxon>
    </lineage>
</organism>
<reference evidence="1" key="1">
    <citation type="submission" date="2014-11" db="EMBL/GenBank/DDBJ databases">
        <authorList>
            <person name="Amaro Gonzalez C."/>
        </authorList>
    </citation>
    <scope>NUCLEOTIDE SEQUENCE</scope>
</reference>
<sequence>MYLSHSNGIILNKNIRSLPSPIIF</sequence>
<dbReference type="AlphaFoldDB" id="A0A0E9TCE4"/>
<evidence type="ECO:0000313" key="1">
    <source>
        <dbReference type="EMBL" id="JAH51251.1"/>
    </source>
</evidence>
<name>A0A0E9TCE4_ANGAN</name>
<reference evidence="1" key="2">
    <citation type="journal article" date="2015" name="Fish Shellfish Immunol.">
        <title>Early steps in the European eel (Anguilla anguilla)-Vibrio vulnificus interaction in the gills: Role of the RtxA13 toxin.</title>
        <authorList>
            <person name="Callol A."/>
            <person name="Pajuelo D."/>
            <person name="Ebbesson L."/>
            <person name="Teles M."/>
            <person name="MacKenzie S."/>
            <person name="Amaro C."/>
        </authorList>
    </citation>
    <scope>NUCLEOTIDE SEQUENCE</scope>
</reference>
<dbReference type="EMBL" id="GBXM01057326">
    <property type="protein sequence ID" value="JAH51251.1"/>
    <property type="molecule type" value="Transcribed_RNA"/>
</dbReference>
<protein>
    <submittedName>
        <fullName evidence="1">Uncharacterized protein</fullName>
    </submittedName>
</protein>
<accession>A0A0E9TCE4</accession>
<proteinExistence type="predicted"/>